<dbReference type="GO" id="GO:0016491">
    <property type="term" value="F:oxidoreductase activity"/>
    <property type="evidence" value="ECO:0007669"/>
    <property type="project" value="UniProtKB-KW"/>
</dbReference>
<dbReference type="InterPro" id="IPR007817">
    <property type="entry name" value="Isocyanide_synthase_DIT1"/>
</dbReference>
<gene>
    <name evidence="2" type="ORF">BDV98DRAFT_604570</name>
</gene>
<dbReference type="Proteomes" id="UP000305067">
    <property type="component" value="Unassembled WGS sequence"/>
</dbReference>
<organism evidence="2 3">
    <name type="scientific">Pterulicium gracile</name>
    <dbReference type="NCBI Taxonomy" id="1884261"/>
    <lineage>
        <taxon>Eukaryota</taxon>
        <taxon>Fungi</taxon>
        <taxon>Dikarya</taxon>
        <taxon>Basidiomycota</taxon>
        <taxon>Agaricomycotina</taxon>
        <taxon>Agaricomycetes</taxon>
        <taxon>Agaricomycetidae</taxon>
        <taxon>Agaricales</taxon>
        <taxon>Pleurotineae</taxon>
        <taxon>Pterulaceae</taxon>
        <taxon>Pterulicium</taxon>
    </lineage>
</organism>
<dbReference type="SUPFAM" id="SSF51197">
    <property type="entry name" value="Clavaminate synthase-like"/>
    <property type="match status" value="1"/>
</dbReference>
<dbReference type="PANTHER" id="PTHR37285:SF5">
    <property type="entry name" value="SPORE WALL MATURATION PROTEIN DIT1"/>
    <property type="match status" value="1"/>
</dbReference>
<dbReference type="AlphaFoldDB" id="A0A5C3QL86"/>
<proteinExistence type="predicted"/>
<dbReference type="OrthoDB" id="3261561at2759"/>
<evidence type="ECO:0000313" key="3">
    <source>
        <dbReference type="Proteomes" id="UP000305067"/>
    </source>
</evidence>
<name>A0A5C3QL86_9AGAR</name>
<keyword evidence="1" id="KW-0560">Oxidoreductase</keyword>
<dbReference type="Pfam" id="PF05141">
    <property type="entry name" value="DIT1_PvcA"/>
    <property type="match status" value="1"/>
</dbReference>
<accession>A0A5C3QL86</accession>
<evidence type="ECO:0000313" key="2">
    <source>
        <dbReference type="EMBL" id="TFL01231.1"/>
    </source>
</evidence>
<dbReference type="PANTHER" id="PTHR37285">
    <property type="entry name" value="SPORE WALL MATURATION PROTEIN DIT1"/>
    <property type="match status" value="1"/>
</dbReference>
<protein>
    <submittedName>
        <fullName evidence="2">Pyoverdine/dityrosine biosynthesis protein-domain-containing protein</fullName>
    </submittedName>
</protein>
<dbReference type="EMBL" id="ML178825">
    <property type="protein sequence ID" value="TFL01231.1"/>
    <property type="molecule type" value="Genomic_DNA"/>
</dbReference>
<keyword evidence="3" id="KW-1185">Reference proteome</keyword>
<reference evidence="2 3" key="1">
    <citation type="journal article" date="2019" name="Nat. Ecol. Evol.">
        <title>Megaphylogeny resolves global patterns of mushroom evolution.</title>
        <authorList>
            <person name="Varga T."/>
            <person name="Krizsan K."/>
            <person name="Foldi C."/>
            <person name="Dima B."/>
            <person name="Sanchez-Garcia M."/>
            <person name="Sanchez-Ramirez S."/>
            <person name="Szollosi G.J."/>
            <person name="Szarkandi J.G."/>
            <person name="Papp V."/>
            <person name="Albert L."/>
            <person name="Andreopoulos W."/>
            <person name="Angelini C."/>
            <person name="Antonin V."/>
            <person name="Barry K.W."/>
            <person name="Bougher N.L."/>
            <person name="Buchanan P."/>
            <person name="Buyck B."/>
            <person name="Bense V."/>
            <person name="Catcheside P."/>
            <person name="Chovatia M."/>
            <person name="Cooper J."/>
            <person name="Damon W."/>
            <person name="Desjardin D."/>
            <person name="Finy P."/>
            <person name="Geml J."/>
            <person name="Haridas S."/>
            <person name="Hughes K."/>
            <person name="Justo A."/>
            <person name="Karasinski D."/>
            <person name="Kautmanova I."/>
            <person name="Kiss B."/>
            <person name="Kocsube S."/>
            <person name="Kotiranta H."/>
            <person name="LaButti K.M."/>
            <person name="Lechner B.E."/>
            <person name="Liimatainen K."/>
            <person name="Lipzen A."/>
            <person name="Lukacs Z."/>
            <person name="Mihaltcheva S."/>
            <person name="Morgado L.N."/>
            <person name="Niskanen T."/>
            <person name="Noordeloos M.E."/>
            <person name="Ohm R.A."/>
            <person name="Ortiz-Santana B."/>
            <person name="Ovrebo C."/>
            <person name="Racz N."/>
            <person name="Riley R."/>
            <person name="Savchenko A."/>
            <person name="Shiryaev A."/>
            <person name="Soop K."/>
            <person name="Spirin V."/>
            <person name="Szebenyi C."/>
            <person name="Tomsovsky M."/>
            <person name="Tulloss R.E."/>
            <person name="Uehling J."/>
            <person name="Grigoriev I.V."/>
            <person name="Vagvolgyi C."/>
            <person name="Papp T."/>
            <person name="Martin F.M."/>
            <person name="Miettinen O."/>
            <person name="Hibbett D.S."/>
            <person name="Nagy L.G."/>
        </authorList>
    </citation>
    <scope>NUCLEOTIDE SEQUENCE [LARGE SCALE GENOMIC DNA]</scope>
    <source>
        <strain evidence="2 3">CBS 309.79</strain>
    </source>
</reference>
<sequence length="616" mass="67800">MSVCVDTLPVSTPSFDLSSTQEVSMPLVANITPSVPAVISQDEAAAAKDIDVLTDKIVDLIAGFLYLKSPNDQFQAVGRASLRATVYRYIEHNEQMELVFPGFPFKSPSEKKVLGRLPDLGEELLLRRLEDLARTIEEHYVAGAVVRIVSDGIVYGEILGRDDRFVYQYNETLRQMTIDYGLSHVTFVRVVDLLDATCGLSFAIMTEDEYANSIPEVRKRFLACEVPGYDLERDMKESPGTIRTYRGYLKFLERDLAGSNVMNGSNGKPLSKNGQDKARRVIAKQMLRNGAQFSHLAALKFPTCIRLSVHPHSNAGPKFAFDMFPGADMAASPWHNVVMEKADGRLVMGQNASFDPSTYDTILHNGYPYYLREKSSDRDLGAGITTSPAYPYGLTIEATANKDGSHAKIVDVAMEKIRSLASKYSLVVLKGFQTSEHDGLREKITELARPGSNAPILQTLERRDGVSAASGTLQVIHCAKASPESLVNFTNTAIMLQRALTAEQIDSLSKRSWVSSSPDGESEQSDIIVDNVNTGRKALQYPGIRPSATKAMISGLSVEESDSVSAQMLSALTDRRLCYSHKLEAGDLVVYESKEVVCSQFQGSYQGEELYSATVY</sequence>
<dbReference type="InterPro" id="IPR042098">
    <property type="entry name" value="TauD-like_sf"/>
</dbReference>
<evidence type="ECO:0000256" key="1">
    <source>
        <dbReference type="ARBA" id="ARBA00023002"/>
    </source>
</evidence>
<dbReference type="Gene3D" id="3.60.130.10">
    <property type="entry name" value="Clavaminate synthase-like"/>
    <property type="match status" value="1"/>
</dbReference>
<dbReference type="STRING" id="1884261.A0A5C3QL86"/>